<organism evidence="1 2">
    <name type="scientific">Leersia perrieri</name>
    <dbReference type="NCBI Taxonomy" id="77586"/>
    <lineage>
        <taxon>Eukaryota</taxon>
        <taxon>Viridiplantae</taxon>
        <taxon>Streptophyta</taxon>
        <taxon>Embryophyta</taxon>
        <taxon>Tracheophyta</taxon>
        <taxon>Spermatophyta</taxon>
        <taxon>Magnoliopsida</taxon>
        <taxon>Liliopsida</taxon>
        <taxon>Poales</taxon>
        <taxon>Poaceae</taxon>
        <taxon>BOP clade</taxon>
        <taxon>Oryzoideae</taxon>
        <taxon>Oryzeae</taxon>
        <taxon>Oryzinae</taxon>
        <taxon>Leersia</taxon>
    </lineage>
</organism>
<protein>
    <submittedName>
        <fullName evidence="1">Uncharacterized protein</fullName>
    </submittedName>
</protein>
<evidence type="ECO:0000313" key="2">
    <source>
        <dbReference type="Proteomes" id="UP000032180"/>
    </source>
</evidence>
<proteinExistence type="predicted"/>
<reference evidence="2" key="2">
    <citation type="submission" date="2013-12" db="EMBL/GenBank/DDBJ databases">
        <authorList>
            <person name="Yu Y."/>
            <person name="Lee S."/>
            <person name="de Baynast K."/>
            <person name="Wissotski M."/>
            <person name="Liu L."/>
            <person name="Talag J."/>
            <person name="Goicoechea J."/>
            <person name="Angelova A."/>
            <person name="Jetty R."/>
            <person name="Kudrna D."/>
            <person name="Golser W."/>
            <person name="Rivera L."/>
            <person name="Zhang J."/>
            <person name="Wing R."/>
        </authorList>
    </citation>
    <scope>NUCLEOTIDE SEQUENCE</scope>
</reference>
<dbReference type="Proteomes" id="UP000032180">
    <property type="component" value="Chromosome 7"/>
</dbReference>
<dbReference type="HOGENOM" id="CLU_2725846_0_0_1"/>
<sequence length="72" mass="8223">MWGKGESFAERISVERVEAVGDTVGYKFRLFNNGLRLNFAATNEIDNFFQIKSAGLHDGKCPRRQETEKQTI</sequence>
<reference evidence="1" key="3">
    <citation type="submission" date="2015-04" db="UniProtKB">
        <authorList>
            <consortium name="EnsemblPlants"/>
        </authorList>
    </citation>
    <scope>IDENTIFICATION</scope>
</reference>
<accession>A0A0D9WVR8</accession>
<dbReference type="Gramene" id="LPERR07G03430.1">
    <property type="protein sequence ID" value="LPERR07G03430.1"/>
    <property type="gene ID" value="LPERR07G03430"/>
</dbReference>
<reference evidence="1 2" key="1">
    <citation type="submission" date="2012-08" db="EMBL/GenBank/DDBJ databases">
        <title>Oryza genome evolution.</title>
        <authorList>
            <person name="Wing R.A."/>
        </authorList>
    </citation>
    <scope>NUCLEOTIDE SEQUENCE</scope>
</reference>
<keyword evidence="2" id="KW-1185">Reference proteome</keyword>
<dbReference type="EnsemblPlants" id="LPERR07G03430.1">
    <property type="protein sequence ID" value="LPERR07G03430.1"/>
    <property type="gene ID" value="LPERR07G03430"/>
</dbReference>
<evidence type="ECO:0000313" key="1">
    <source>
        <dbReference type="EnsemblPlants" id="LPERR07G03430.1"/>
    </source>
</evidence>
<dbReference type="AlphaFoldDB" id="A0A0D9WVR8"/>
<name>A0A0D9WVR8_9ORYZ</name>